<feature type="domain" description="RST" evidence="6">
    <location>
        <begin position="118"/>
        <end position="189"/>
    </location>
</feature>
<evidence type="ECO:0000256" key="2">
    <source>
        <dbReference type="ARBA" id="ARBA00022473"/>
    </source>
</evidence>
<dbReference type="GO" id="GO:0003950">
    <property type="term" value="F:NAD+ poly-ADP-ribosyltransferase activity"/>
    <property type="evidence" value="ECO:0007669"/>
    <property type="project" value="InterPro"/>
</dbReference>
<protein>
    <submittedName>
        <fullName evidence="7">Uncharacterized protein</fullName>
    </submittedName>
</protein>
<dbReference type="InterPro" id="IPR012317">
    <property type="entry name" value="Poly(ADP-ribose)pol_cat_dom"/>
</dbReference>
<sequence length="207" mass="23471">MYYAKKITSVKRGSEEFLVVQDLSLSVPVFAMLTKKRCSICYCADRVIMGNMEAVTSGSQDSFPSSGIYDSGVDDCSNPKCYVMWASHVNTYPYSFRISYYLLGFKGLWFHPSPKEVAMDISTLQPVRVLFAIIQENISSVARELLFHHYEELKDNEITREEMVKKITIIVGEKLILESLKKPHYSSIRPTCEVCAFAICCIVTVTT</sequence>
<dbReference type="PANTHER" id="PTHR32263">
    <property type="entry name" value="INACTIVE POLY [ADP-RIBOSE] POLYMERASE SRO4-RELATED"/>
    <property type="match status" value="1"/>
</dbReference>
<dbReference type="InterPro" id="IPR022003">
    <property type="entry name" value="RST"/>
</dbReference>
<keyword evidence="3" id="KW-0346">Stress response</keyword>
<dbReference type="PROSITE" id="PS51879">
    <property type="entry name" value="RST"/>
    <property type="match status" value="1"/>
</dbReference>
<evidence type="ECO:0000259" key="5">
    <source>
        <dbReference type="PROSITE" id="PS51059"/>
    </source>
</evidence>
<keyword evidence="4" id="KW-0539">Nucleus</keyword>
<evidence type="ECO:0000313" key="8">
    <source>
        <dbReference type="Proteomes" id="UP001231189"/>
    </source>
</evidence>
<keyword evidence="2" id="KW-0217">Developmental protein</keyword>
<proteinExistence type="predicted"/>
<gene>
    <name evidence="7" type="ORF">QYE76_004270</name>
</gene>
<evidence type="ECO:0000313" key="7">
    <source>
        <dbReference type="EMBL" id="KAK1629955.1"/>
    </source>
</evidence>
<evidence type="ECO:0000256" key="1">
    <source>
        <dbReference type="ARBA" id="ARBA00004123"/>
    </source>
</evidence>
<dbReference type="AlphaFoldDB" id="A0AAD8VZM6"/>
<name>A0AAD8VZM6_LOLMU</name>
<dbReference type="Proteomes" id="UP001231189">
    <property type="component" value="Unassembled WGS sequence"/>
</dbReference>
<reference evidence="7" key="1">
    <citation type="submission" date="2023-07" db="EMBL/GenBank/DDBJ databases">
        <title>A chromosome-level genome assembly of Lolium multiflorum.</title>
        <authorList>
            <person name="Chen Y."/>
            <person name="Copetti D."/>
            <person name="Kolliker R."/>
            <person name="Studer B."/>
        </authorList>
    </citation>
    <scope>NUCLEOTIDE SEQUENCE</scope>
    <source>
        <strain evidence="7">02402/16</strain>
        <tissue evidence="7">Leaf</tissue>
    </source>
</reference>
<keyword evidence="8" id="KW-1185">Reference proteome</keyword>
<evidence type="ECO:0000256" key="3">
    <source>
        <dbReference type="ARBA" id="ARBA00023016"/>
    </source>
</evidence>
<comment type="caution">
    <text evidence="7">The sequence shown here is derived from an EMBL/GenBank/DDBJ whole genome shotgun (WGS) entry which is preliminary data.</text>
</comment>
<dbReference type="EMBL" id="JAUUTY010000005">
    <property type="protein sequence ID" value="KAK1629955.1"/>
    <property type="molecule type" value="Genomic_DNA"/>
</dbReference>
<comment type="subcellular location">
    <subcellularLocation>
        <location evidence="1">Nucleus</location>
    </subcellularLocation>
</comment>
<dbReference type="PANTHER" id="PTHR32263:SF17">
    <property type="entry name" value="OS04G0672200 PROTEIN"/>
    <property type="match status" value="1"/>
</dbReference>
<dbReference type="GO" id="GO:0005634">
    <property type="term" value="C:nucleus"/>
    <property type="evidence" value="ECO:0007669"/>
    <property type="project" value="UniProtKB-SubCell"/>
</dbReference>
<feature type="domain" description="PARP catalytic" evidence="5">
    <location>
        <begin position="1"/>
        <end position="114"/>
    </location>
</feature>
<evidence type="ECO:0000256" key="4">
    <source>
        <dbReference type="ARBA" id="ARBA00023242"/>
    </source>
</evidence>
<dbReference type="InterPro" id="IPR044964">
    <property type="entry name" value="RCD1/SRO1-5"/>
</dbReference>
<dbReference type="Pfam" id="PF12174">
    <property type="entry name" value="RST"/>
    <property type="match status" value="1"/>
</dbReference>
<organism evidence="7 8">
    <name type="scientific">Lolium multiflorum</name>
    <name type="common">Italian ryegrass</name>
    <name type="synonym">Lolium perenne subsp. multiflorum</name>
    <dbReference type="NCBI Taxonomy" id="4521"/>
    <lineage>
        <taxon>Eukaryota</taxon>
        <taxon>Viridiplantae</taxon>
        <taxon>Streptophyta</taxon>
        <taxon>Embryophyta</taxon>
        <taxon>Tracheophyta</taxon>
        <taxon>Spermatophyta</taxon>
        <taxon>Magnoliopsida</taxon>
        <taxon>Liliopsida</taxon>
        <taxon>Poales</taxon>
        <taxon>Poaceae</taxon>
        <taxon>BOP clade</taxon>
        <taxon>Pooideae</taxon>
        <taxon>Poodae</taxon>
        <taxon>Poeae</taxon>
        <taxon>Poeae Chloroplast Group 2 (Poeae type)</taxon>
        <taxon>Loliodinae</taxon>
        <taxon>Loliinae</taxon>
        <taxon>Lolium</taxon>
    </lineage>
</organism>
<evidence type="ECO:0000259" key="6">
    <source>
        <dbReference type="PROSITE" id="PS51879"/>
    </source>
</evidence>
<dbReference type="PROSITE" id="PS51059">
    <property type="entry name" value="PARP_CATALYTIC"/>
    <property type="match status" value="1"/>
</dbReference>
<accession>A0AAD8VZM6</accession>